<name>A0A4Y2TCN8_ARAVE</name>
<accession>A0A4Y2TCN8</accession>
<dbReference type="EMBL" id="BGPR01027657">
    <property type="protein sequence ID" value="GBN98352.1"/>
    <property type="molecule type" value="Genomic_DNA"/>
</dbReference>
<dbReference type="AlphaFoldDB" id="A0A4Y2TCN8"/>
<comment type="caution">
    <text evidence="1">The sequence shown here is derived from an EMBL/GenBank/DDBJ whole genome shotgun (WGS) entry which is preliminary data.</text>
</comment>
<protein>
    <submittedName>
        <fullName evidence="1">Uncharacterized protein</fullName>
    </submittedName>
</protein>
<proteinExistence type="predicted"/>
<gene>
    <name evidence="1" type="ORF">AVEN_59375_1</name>
</gene>
<sequence length="103" mass="11720">MEGLVLPVQLRLLFSPSSPNELRTALVVLSGLSSKIHHGPNQSVRYGAKLECNEPMADSNMVNVIIWRTFGVFHDLAPAWREMYRTLWFHPTVFLLLQIESIS</sequence>
<dbReference type="Proteomes" id="UP000499080">
    <property type="component" value="Unassembled WGS sequence"/>
</dbReference>
<keyword evidence="2" id="KW-1185">Reference proteome</keyword>
<reference evidence="1 2" key="1">
    <citation type="journal article" date="2019" name="Sci. Rep.">
        <title>Orb-weaving spider Araneus ventricosus genome elucidates the spidroin gene catalogue.</title>
        <authorList>
            <person name="Kono N."/>
            <person name="Nakamura H."/>
            <person name="Ohtoshi R."/>
            <person name="Moran D.A.P."/>
            <person name="Shinohara A."/>
            <person name="Yoshida Y."/>
            <person name="Fujiwara M."/>
            <person name="Mori M."/>
            <person name="Tomita M."/>
            <person name="Arakawa K."/>
        </authorList>
    </citation>
    <scope>NUCLEOTIDE SEQUENCE [LARGE SCALE GENOMIC DNA]</scope>
</reference>
<evidence type="ECO:0000313" key="1">
    <source>
        <dbReference type="EMBL" id="GBN98352.1"/>
    </source>
</evidence>
<evidence type="ECO:0000313" key="2">
    <source>
        <dbReference type="Proteomes" id="UP000499080"/>
    </source>
</evidence>
<organism evidence="1 2">
    <name type="scientific">Araneus ventricosus</name>
    <name type="common">Orbweaver spider</name>
    <name type="synonym">Epeira ventricosa</name>
    <dbReference type="NCBI Taxonomy" id="182803"/>
    <lineage>
        <taxon>Eukaryota</taxon>
        <taxon>Metazoa</taxon>
        <taxon>Ecdysozoa</taxon>
        <taxon>Arthropoda</taxon>
        <taxon>Chelicerata</taxon>
        <taxon>Arachnida</taxon>
        <taxon>Araneae</taxon>
        <taxon>Araneomorphae</taxon>
        <taxon>Entelegynae</taxon>
        <taxon>Araneoidea</taxon>
        <taxon>Araneidae</taxon>
        <taxon>Araneus</taxon>
    </lineage>
</organism>